<comment type="catalytic activity">
    <reaction evidence="5">
        <text>L-allo-threonine = acetaldehyde + glycine</text>
        <dbReference type="Rhea" id="RHEA:26209"/>
        <dbReference type="ChEBI" id="CHEBI:15343"/>
        <dbReference type="ChEBI" id="CHEBI:57305"/>
        <dbReference type="ChEBI" id="CHEBI:58585"/>
        <dbReference type="EC" id="4.1.2.48"/>
    </reaction>
</comment>
<dbReference type="PANTHER" id="PTHR48097:SF5">
    <property type="entry name" value="LOW SPECIFICITY L-THREONINE ALDOLASE"/>
    <property type="match status" value="1"/>
</dbReference>
<keyword evidence="5" id="KW-0456">Lyase</keyword>
<name>A0ABR6ZCZ3_9BURK</name>
<evidence type="ECO:0000256" key="4">
    <source>
        <dbReference type="ARBA" id="ARBA00022898"/>
    </source>
</evidence>
<comment type="catalytic activity">
    <reaction evidence="5">
        <text>L-threonine = acetaldehyde + glycine</text>
        <dbReference type="Rhea" id="RHEA:19625"/>
        <dbReference type="ChEBI" id="CHEBI:15343"/>
        <dbReference type="ChEBI" id="CHEBI:57305"/>
        <dbReference type="ChEBI" id="CHEBI:57926"/>
        <dbReference type="EC" id="4.1.2.48"/>
    </reaction>
</comment>
<evidence type="ECO:0000313" key="8">
    <source>
        <dbReference type="Proteomes" id="UP000646911"/>
    </source>
</evidence>
<accession>A0ABR6ZCZ3</accession>
<dbReference type="CDD" id="cd06502">
    <property type="entry name" value="TA_like"/>
    <property type="match status" value="1"/>
</dbReference>
<comment type="cofactor">
    <cofactor evidence="1 5">
        <name>pyridoxal 5'-phosphate</name>
        <dbReference type="ChEBI" id="CHEBI:597326"/>
    </cofactor>
</comment>
<dbReference type="Gene3D" id="3.40.640.10">
    <property type="entry name" value="Type I PLP-dependent aspartate aminotransferase-like (Major domain)"/>
    <property type="match status" value="1"/>
</dbReference>
<dbReference type="Pfam" id="PF01212">
    <property type="entry name" value="Beta_elim_lyase"/>
    <property type="match status" value="1"/>
</dbReference>
<dbReference type="Gene3D" id="3.90.1150.10">
    <property type="entry name" value="Aspartate Aminotransferase, domain 1"/>
    <property type="match status" value="1"/>
</dbReference>
<dbReference type="InterPro" id="IPR015424">
    <property type="entry name" value="PyrdxlP-dep_Trfase"/>
</dbReference>
<evidence type="ECO:0000256" key="2">
    <source>
        <dbReference type="ARBA" id="ARBA00006966"/>
    </source>
</evidence>
<gene>
    <name evidence="7" type="ORF">H8L47_18820</name>
</gene>
<dbReference type="InterPro" id="IPR015421">
    <property type="entry name" value="PyrdxlP-dep_Trfase_major"/>
</dbReference>
<dbReference type="InterPro" id="IPR001597">
    <property type="entry name" value="ArAA_b-elim_lyase/Thr_aldolase"/>
</dbReference>
<dbReference type="PANTHER" id="PTHR48097">
    <property type="entry name" value="L-THREONINE ALDOLASE-RELATED"/>
    <property type="match status" value="1"/>
</dbReference>
<evidence type="ECO:0000256" key="3">
    <source>
        <dbReference type="ARBA" id="ARBA00011881"/>
    </source>
</evidence>
<feature type="domain" description="Aromatic amino acid beta-eliminating lyase/threonine aldolase" evidence="6">
    <location>
        <begin position="17"/>
        <end position="303"/>
    </location>
</feature>
<dbReference type="Proteomes" id="UP000646911">
    <property type="component" value="Unassembled WGS sequence"/>
</dbReference>
<evidence type="ECO:0000256" key="5">
    <source>
        <dbReference type="PIRNR" id="PIRNR038940"/>
    </source>
</evidence>
<sequence>MEREIIMESKHQVAPNFASDNIAGVSPAILDAIAACNAGPVTPYGGDEYTARVERKLCELFERELSVFLVPTGTAANSLCLSVMSPPWGSIFCHPLSHINNDECGAPEFYTNGAKLITIDGTSAKLDLEKLVRASKLKRGDVHATQPHAVSITQATEIGSVYTLDEISAVSRVCKDAGLRLHMDGARFANALVALDCTPAEMTWKAGVDALSFGATKNGVLGAEAIILFDHSLAAEMGYRRKRAGHLFSKMRFLSAQMDAYLQDELWLNNARHANRMALRMVDGFKQISSVELLGETQSNIIFCRLPKAMTTALLNEGYVFLHDRWEAGVARFVTSFSTTAAEVDQLLASMRSIHTQQLEEFA</sequence>
<evidence type="ECO:0000256" key="1">
    <source>
        <dbReference type="ARBA" id="ARBA00001933"/>
    </source>
</evidence>
<proteinExistence type="inferred from homology"/>
<keyword evidence="4 5" id="KW-0663">Pyridoxal phosphate</keyword>
<reference evidence="7 8" key="1">
    <citation type="submission" date="2020-08" db="EMBL/GenBank/DDBJ databases">
        <title>Novel species isolated from subtropical streams in China.</title>
        <authorList>
            <person name="Lu H."/>
        </authorList>
    </citation>
    <scope>NUCLEOTIDE SEQUENCE [LARGE SCALE GENOMIC DNA]</scope>
    <source>
        <strain evidence="7 8">NL8W</strain>
    </source>
</reference>
<comment type="subunit">
    <text evidence="3">Homotetramer.</text>
</comment>
<evidence type="ECO:0000313" key="7">
    <source>
        <dbReference type="EMBL" id="MBC3909621.1"/>
    </source>
</evidence>
<protein>
    <recommendedName>
        <fullName evidence="5">L-threonine aldolase</fullName>
        <ecNumber evidence="5">4.1.2.48</ecNumber>
    </recommendedName>
</protein>
<dbReference type="EC" id="4.1.2.48" evidence="5"/>
<dbReference type="InterPro" id="IPR026273">
    <property type="entry name" value="Low_specificity_L-TA_bact"/>
</dbReference>
<dbReference type="InterPro" id="IPR015422">
    <property type="entry name" value="PyrdxlP-dep_Trfase_small"/>
</dbReference>
<comment type="function">
    <text evidence="5">Catalyzes the cleavage of L-allo-threonine and L-threonine to glycine and acetaldehyde.</text>
</comment>
<dbReference type="SUPFAM" id="SSF53383">
    <property type="entry name" value="PLP-dependent transferases"/>
    <property type="match status" value="1"/>
</dbReference>
<keyword evidence="8" id="KW-1185">Reference proteome</keyword>
<comment type="similarity">
    <text evidence="2 5">Belongs to the threonine aldolase family.</text>
</comment>
<comment type="caution">
    <text evidence="7">The sequence shown here is derived from an EMBL/GenBank/DDBJ whole genome shotgun (WGS) entry which is preliminary data.</text>
</comment>
<dbReference type="EMBL" id="JACOFX010000011">
    <property type="protein sequence ID" value="MBC3909621.1"/>
    <property type="molecule type" value="Genomic_DNA"/>
</dbReference>
<organism evidence="7 8">
    <name type="scientific">Undibacterium umbellatum</name>
    <dbReference type="NCBI Taxonomy" id="2762300"/>
    <lineage>
        <taxon>Bacteria</taxon>
        <taxon>Pseudomonadati</taxon>
        <taxon>Pseudomonadota</taxon>
        <taxon>Betaproteobacteria</taxon>
        <taxon>Burkholderiales</taxon>
        <taxon>Oxalobacteraceae</taxon>
        <taxon>Undibacterium</taxon>
    </lineage>
</organism>
<evidence type="ECO:0000259" key="6">
    <source>
        <dbReference type="Pfam" id="PF01212"/>
    </source>
</evidence>
<dbReference type="PIRSF" id="PIRSF038940">
    <property type="entry name" value="Low_specificity_LTA"/>
    <property type="match status" value="1"/>
</dbReference>